<keyword evidence="1 4" id="KW-0963">Cytoplasm</keyword>
<organism evidence="5 6">
    <name type="scientific">Clavelina lepadiformis</name>
    <name type="common">Light-bulb sea squirt</name>
    <name type="synonym">Ascidia lepadiformis</name>
    <dbReference type="NCBI Taxonomy" id="159417"/>
    <lineage>
        <taxon>Eukaryota</taxon>
        <taxon>Metazoa</taxon>
        <taxon>Chordata</taxon>
        <taxon>Tunicata</taxon>
        <taxon>Ascidiacea</taxon>
        <taxon>Aplousobranchia</taxon>
        <taxon>Clavelinidae</taxon>
        <taxon>Clavelina</taxon>
    </lineage>
</organism>
<sequence length="219" mass="24877">MEFLIGFEGKDFVFLASDTSAARSIVMFKQDQDKMTPLGKNTMMAMCGEAGDVAQFSEYIQKNLQLYKIRNGYELSTKGMMNFTRKQLAEALRKNPYHVHTLMAGCDSTDGCSLYYLDYLSSSVKVPFAAHGYGAYFVLSLLDRWHKPDLTKDEAMILLKKCMAELKKRFIVTLPAMMVRIVDKNGIHTMPPLLEKDYVTMDTVQDGEPDRSIVRPLIL</sequence>
<gene>
    <name evidence="5" type="ORF">CVLEPA_LOCUS972</name>
</gene>
<proteinExistence type="inferred from homology"/>
<dbReference type="EMBL" id="CAWYQH010000001">
    <property type="protein sequence ID" value="CAK8671952.1"/>
    <property type="molecule type" value="Genomic_DNA"/>
</dbReference>
<evidence type="ECO:0000313" key="5">
    <source>
        <dbReference type="EMBL" id="CAK8671952.1"/>
    </source>
</evidence>
<comment type="subcellular location">
    <subcellularLocation>
        <location evidence="4">Cytoplasm</location>
    </subcellularLocation>
    <subcellularLocation>
        <location evidence="4">Nucleus</location>
    </subcellularLocation>
</comment>
<comment type="caution">
    <text evidence="5">The sequence shown here is derived from an EMBL/GenBank/DDBJ whole genome shotgun (WGS) entry which is preliminary data.</text>
</comment>
<comment type="function">
    <text evidence="4">Component of the proteasome, a multicatalytic proteinase complex which is characterized by its ability to cleave peptides with Arg, Phe, Tyr, Leu, and Glu adjacent to the leaving group at neutral or slightly basic pH. The proteasome has an ATP-dependent proteolytic activity.</text>
</comment>
<comment type="similarity">
    <text evidence="4">Belongs to the peptidase T1B family.</text>
</comment>
<name>A0ABP0EWY0_CLALP</name>
<dbReference type="SUPFAM" id="SSF56235">
    <property type="entry name" value="N-terminal nucleophile aminohydrolases (Ntn hydrolases)"/>
    <property type="match status" value="1"/>
</dbReference>
<dbReference type="Gene3D" id="3.60.20.10">
    <property type="entry name" value="Glutamine Phosphoribosylpyrophosphate, subunit 1, domain 1"/>
    <property type="match status" value="1"/>
</dbReference>
<dbReference type="PROSITE" id="PS51476">
    <property type="entry name" value="PROTEASOME_BETA_2"/>
    <property type="match status" value="1"/>
</dbReference>
<dbReference type="CDD" id="cd03758">
    <property type="entry name" value="proteasome_beta_type_2"/>
    <property type="match status" value="1"/>
</dbReference>
<comment type="subunit">
    <text evidence="4">Component of the proteasome complex.</text>
</comment>
<dbReference type="InterPro" id="IPR001353">
    <property type="entry name" value="Proteasome_sua/b"/>
</dbReference>
<keyword evidence="2 4" id="KW-0647">Proteasome</keyword>
<keyword evidence="3 4" id="KW-0539">Nucleus</keyword>
<evidence type="ECO:0000256" key="2">
    <source>
        <dbReference type="ARBA" id="ARBA00022942"/>
    </source>
</evidence>
<dbReference type="InterPro" id="IPR035206">
    <property type="entry name" value="Proteasome_beta2"/>
</dbReference>
<dbReference type="Proteomes" id="UP001642483">
    <property type="component" value="Unassembled WGS sequence"/>
</dbReference>
<dbReference type="InterPro" id="IPR029055">
    <property type="entry name" value="Ntn_hydrolases_N"/>
</dbReference>
<dbReference type="PANTHER" id="PTHR32194">
    <property type="entry name" value="METALLOPROTEASE TLDD"/>
    <property type="match status" value="1"/>
</dbReference>
<keyword evidence="6" id="KW-1185">Reference proteome</keyword>
<reference evidence="5 6" key="1">
    <citation type="submission" date="2024-02" db="EMBL/GenBank/DDBJ databases">
        <authorList>
            <person name="Daric V."/>
            <person name="Darras S."/>
        </authorList>
    </citation>
    <scope>NUCLEOTIDE SEQUENCE [LARGE SCALE GENOMIC DNA]</scope>
</reference>
<dbReference type="PANTHER" id="PTHR32194:SF2">
    <property type="entry name" value="PROTEASOME SUBUNIT BETA TYPE-1"/>
    <property type="match status" value="1"/>
</dbReference>
<evidence type="ECO:0000256" key="3">
    <source>
        <dbReference type="ARBA" id="ARBA00023242"/>
    </source>
</evidence>
<evidence type="ECO:0000256" key="1">
    <source>
        <dbReference type="ARBA" id="ARBA00022490"/>
    </source>
</evidence>
<evidence type="ECO:0000313" key="6">
    <source>
        <dbReference type="Proteomes" id="UP001642483"/>
    </source>
</evidence>
<protein>
    <recommendedName>
        <fullName evidence="4">Proteasome subunit beta</fullName>
    </recommendedName>
</protein>
<evidence type="ECO:0000256" key="4">
    <source>
        <dbReference type="RuleBase" id="RU004203"/>
    </source>
</evidence>
<dbReference type="Pfam" id="PF00227">
    <property type="entry name" value="Proteasome"/>
    <property type="match status" value="1"/>
</dbReference>
<accession>A0ABP0EWY0</accession>
<dbReference type="InterPro" id="IPR023333">
    <property type="entry name" value="Proteasome_suB-type"/>
</dbReference>